<dbReference type="GO" id="GO:0005886">
    <property type="term" value="C:plasma membrane"/>
    <property type="evidence" value="ECO:0007669"/>
    <property type="project" value="UniProtKB-SubCell"/>
</dbReference>
<dbReference type="Gene3D" id="3.30.2010.10">
    <property type="entry name" value="Metalloproteases ('zincins'), catalytic domain"/>
    <property type="match status" value="1"/>
</dbReference>
<dbReference type="InterPro" id="IPR001915">
    <property type="entry name" value="Peptidase_M48"/>
</dbReference>
<comment type="subcellular location">
    <subcellularLocation>
        <location evidence="1 12">Cell membrane</location>
        <topology evidence="1 12">Multi-pass membrane protein</topology>
    </subcellularLocation>
</comment>
<feature type="transmembrane region" description="Helical" evidence="12">
    <location>
        <begin position="140"/>
        <end position="159"/>
    </location>
</feature>
<evidence type="ECO:0000256" key="7">
    <source>
        <dbReference type="ARBA" id="ARBA00022801"/>
    </source>
</evidence>
<comment type="caution">
    <text evidence="14">The sequence shown here is derived from an EMBL/GenBank/DDBJ whole genome shotgun (WGS) entry which is preliminary data.</text>
</comment>
<feature type="transmembrane region" description="Helical" evidence="12">
    <location>
        <begin position="31"/>
        <end position="48"/>
    </location>
</feature>
<feature type="domain" description="Peptidase M48" evidence="13">
    <location>
        <begin position="65"/>
        <end position="282"/>
    </location>
</feature>
<comment type="cofactor">
    <cofactor evidence="12">
        <name>Zn(2+)</name>
        <dbReference type="ChEBI" id="CHEBI:29105"/>
    </cofactor>
    <text evidence="12">Binds 1 zinc ion per subunit.</text>
</comment>
<evidence type="ECO:0000259" key="13">
    <source>
        <dbReference type="Pfam" id="PF01435"/>
    </source>
</evidence>
<evidence type="ECO:0000256" key="3">
    <source>
        <dbReference type="ARBA" id="ARBA00022475"/>
    </source>
</evidence>
<keyword evidence="11 12" id="KW-0472">Membrane</keyword>
<evidence type="ECO:0000256" key="6">
    <source>
        <dbReference type="ARBA" id="ARBA00022723"/>
    </source>
</evidence>
<keyword evidence="10 12" id="KW-0482">Metalloprotease</keyword>
<comment type="similarity">
    <text evidence="2 12">Belongs to the peptidase M48B family.</text>
</comment>
<keyword evidence="7 12" id="KW-0378">Hydrolase</keyword>
<evidence type="ECO:0000256" key="11">
    <source>
        <dbReference type="ARBA" id="ARBA00023136"/>
    </source>
</evidence>
<dbReference type="InterPro" id="IPR022919">
    <property type="entry name" value="Pept_M48_protease_HtpX"/>
</dbReference>
<name>A0A1V6C9F5_UNCT6</name>
<dbReference type="GO" id="GO:0006508">
    <property type="term" value="P:proteolysis"/>
    <property type="evidence" value="ECO:0007669"/>
    <property type="project" value="UniProtKB-KW"/>
</dbReference>
<evidence type="ECO:0000256" key="5">
    <source>
        <dbReference type="ARBA" id="ARBA00022692"/>
    </source>
</evidence>
<keyword evidence="4 12" id="KW-0645">Protease</keyword>
<dbReference type="Pfam" id="PF01435">
    <property type="entry name" value="Peptidase_M48"/>
    <property type="match status" value="1"/>
</dbReference>
<dbReference type="AlphaFoldDB" id="A0A1V6C9F5"/>
<feature type="transmembrane region" description="Helical" evidence="12">
    <location>
        <begin position="7"/>
        <end position="25"/>
    </location>
</feature>
<evidence type="ECO:0000256" key="2">
    <source>
        <dbReference type="ARBA" id="ARBA00009779"/>
    </source>
</evidence>
<sequence>MGARIRSIVLLGLLSVLLIYIGSLFGTDGIIVAFIFALAMNLISYFAGDKIALAMNSAVKVPENQMSELHSLVSEVAMSAGVPKPEVYIVPSKSPNAFATGRDPNHASIAFTEGILDILDREELKGVIAHEMSHIKNRDILVATIAATLASAITMIGRMLQFAAMFGGGGRDSDRGGNILSVIAMLLFAILLPIAAMLIQLAISRNREYLADETGARITQNPYGLANALRKLVKGTSVIPMNNANPSTSHLFIVNPFSAKSFFALFSTHPPIEERIKRLESMSF</sequence>
<dbReference type="InterPro" id="IPR050083">
    <property type="entry name" value="HtpX_protease"/>
</dbReference>
<feature type="binding site" evidence="12">
    <location>
        <position position="134"/>
    </location>
    <ligand>
        <name>Zn(2+)</name>
        <dbReference type="ChEBI" id="CHEBI:29105"/>
        <note>catalytic</note>
    </ligand>
</feature>
<feature type="binding site" evidence="12">
    <location>
        <position position="130"/>
    </location>
    <ligand>
        <name>Zn(2+)</name>
        <dbReference type="ChEBI" id="CHEBI:29105"/>
        <note>catalytic</note>
    </ligand>
</feature>
<accession>A0A1V6C9F5</accession>
<dbReference type="CDD" id="cd07336">
    <property type="entry name" value="M48B_HtpX_like"/>
    <property type="match status" value="1"/>
</dbReference>
<dbReference type="Proteomes" id="UP000485562">
    <property type="component" value="Unassembled WGS sequence"/>
</dbReference>
<evidence type="ECO:0000313" key="14">
    <source>
        <dbReference type="EMBL" id="OQB73515.1"/>
    </source>
</evidence>
<reference evidence="14" key="1">
    <citation type="submission" date="2017-02" db="EMBL/GenBank/DDBJ databases">
        <title>Delving into the versatile metabolic prowess of the omnipresent phylum Bacteroidetes.</title>
        <authorList>
            <person name="Nobu M.K."/>
            <person name="Mei R."/>
            <person name="Narihiro T."/>
            <person name="Kuroda K."/>
            <person name="Liu W.-T."/>
        </authorList>
    </citation>
    <scope>NUCLEOTIDE SEQUENCE</scope>
    <source>
        <strain evidence="14">ADurb.Bin131</strain>
    </source>
</reference>
<organism evidence="14">
    <name type="scientific">candidate division TA06 bacterium ADurb.Bin131</name>
    <dbReference type="NCBI Taxonomy" id="1852827"/>
    <lineage>
        <taxon>Bacteria</taxon>
        <taxon>Bacteria division TA06</taxon>
    </lineage>
</organism>
<feature type="binding site" evidence="12">
    <location>
        <position position="208"/>
    </location>
    <ligand>
        <name>Zn(2+)</name>
        <dbReference type="ChEBI" id="CHEBI:29105"/>
        <note>catalytic</note>
    </ligand>
</feature>
<evidence type="ECO:0000256" key="9">
    <source>
        <dbReference type="ARBA" id="ARBA00022989"/>
    </source>
</evidence>
<feature type="transmembrane region" description="Helical" evidence="12">
    <location>
        <begin position="179"/>
        <end position="199"/>
    </location>
</feature>
<feature type="active site" evidence="12">
    <location>
        <position position="131"/>
    </location>
</feature>
<evidence type="ECO:0000256" key="4">
    <source>
        <dbReference type="ARBA" id="ARBA00022670"/>
    </source>
</evidence>
<dbReference type="HAMAP" id="MF_00188">
    <property type="entry name" value="Pept_M48_protease_HtpX"/>
    <property type="match status" value="1"/>
</dbReference>
<dbReference type="PANTHER" id="PTHR43221:SF1">
    <property type="entry name" value="PROTEASE HTPX"/>
    <property type="match status" value="1"/>
</dbReference>
<dbReference type="EMBL" id="MWDQ01000077">
    <property type="protein sequence ID" value="OQB73515.1"/>
    <property type="molecule type" value="Genomic_DNA"/>
</dbReference>
<dbReference type="GO" id="GO:0008270">
    <property type="term" value="F:zinc ion binding"/>
    <property type="evidence" value="ECO:0007669"/>
    <property type="project" value="UniProtKB-UniRule"/>
</dbReference>
<evidence type="ECO:0000256" key="8">
    <source>
        <dbReference type="ARBA" id="ARBA00022833"/>
    </source>
</evidence>
<gene>
    <name evidence="12" type="primary">htpX</name>
    <name evidence="14" type="ORF">BWX89_00901</name>
</gene>
<dbReference type="EC" id="3.4.24.-" evidence="12"/>
<proteinExistence type="inferred from homology"/>
<dbReference type="PANTHER" id="PTHR43221">
    <property type="entry name" value="PROTEASE HTPX"/>
    <property type="match status" value="1"/>
</dbReference>
<keyword evidence="9 12" id="KW-1133">Transmembrane helix</keyword>
<keyword evidence="5 12" id="KW-0812">Transmembrane</keyword>
<evidence type="ECO:0000256" key="1">
    <source>
        <dbReference type="ARBA" id="ARBA00004651"/>
    </source>
</evidence>
<protein>
    <recommendedName>
        <fullName evidence="12">Protease HtpX homolog</fullName>
        <ecNumber evidence="12">3.4.24.-</ecNumber>
    </recommendedName>
</protein>
<keyword evidence="8 12" id="KW-0862">Zinc</keyword>
<keyword evidence="3 12" id="KW-1003">Cell membrane</keyword>
<evidence type="ECO:0000256" key="12">
    <source>
        <dbReference type="HAMAP-Rule" id="MF_00188"/>
    </source>
</evidence>
<keyword evidence="6 12" id="KW-0479">Metal-binding</keyword>
<evidence type="ECO:0000256" key="10">
    <source>
        <dbReference type="ARBA" id="ARBA00023049"/>
    </source>
</evidence>
<dbReference type="GO" id="GO:0004222">
    <property type="term" value="F:metalloendopeptidase activity"/>
    <property type="evidence" value="ECO:0007669"/>
    <property type="project" value="UniProtKB-UniRule"/>
</dbReference>